<accession>A0A0D6HLR9</accession>
<evidence type="ECO:0000313" key="22">
    <source>
        <dbReference type="Proteomes" id="UP000338496"/>
    </source>
</evidence>
<dbReference type="EMBL" id="RSUA01000010">
    <property type="protein sequence ID" value="MIT48660.1"/>
    <property type="molecule type" value="Genomic_DNA"/>
</dbReference>
<dbReference type="EMBL" id="CP011428">
    <property type="protein sequence ID" value="AKH05636.1"/>
    <property type="molecule type" value="Genomic_DNA"/>
</dbReference>
<dbReference type="Proteomes" id="UP000034636">
    <property type="component" value="Chromosome"/>
</dbReference>
<evidence type="ECO:0000313" key="3">
    <source>
        <dbReference type="EMBL" id="AKH05636.1"/>
    </source>
</evidence>
<evidence type="ECO:0000313" key="6">
    <source>
        <dbReference type="EMBL" id="EBW5461240.1"/>
    </source>
</evidence>
<dbReference type="RefSeq" id="WP_001068132.1">
    <property type="nucleotide sequence ID" value="NZ_AP023291.1"/>
</dbReference>
<dbReference type="Proteomes" id="UP000839905">
    <property type="component" value="Unassembled WGS sequence"/>
</dbReference>
<dbReference type="EMBL" id="JYVU01000035">
    <property type="protein sequence ID" value="KTZ10621.1"/>
    <property type="molecule type" value="Genomic_DNA"/>
</dbReference>
<evidence type="ECO:0000259" key="1">
    <source>
        <dbReference type="Pfam" id="PF05838"/>
    </source>
</evidence>
<reference evidence="15" key="6">
    <citation type="submission" date="2018-07" db="EMBL/GenBank/DDBJ databases">
        <authorList>
            <consortium name="PulseNet: The National Subtyping Network for Foodborne Disease Surveillance"/>
            <person name="Tarr C.L."/>
            <person name="Trees E."/>
            <person name="Katz L.S."/>
            <person name="Carleton-Romer H.A."/>
            <person name="Stroika S."/>
            <person name="Kucerova Z."/>
            <person name="Roache K.F."/>
            <person name="Sabol A.L."/>
            <person name="Besser J."/>
            <person name="Gerner-Smidt P."/>
        </authorList>
    </citation>
    <scope>NUCLEOTIDE SEQUENCE [LARGE SCALE GENOMIC DNA]</scope>
    <source>
        <strain evidence="11">PNUSAS008736</strain>
        <strain evidence="15">PNUSAS016739</strain>
    </source>
</reference>
<dbReference type="EMBL" id="AAIGQE010000016">
    <property type="protein sequence ID" value="ECE0297408.1"/>
    <property type="molecule type" value="Genomic_DNA"/>
</dbReference>
<dbReference type="EMBL" id="AAHDPU010000014">
    <property type="protein sequence ID" value="EBU9273573.1"/>
    <property type="molecule type" value="Genomic_DNA"/>
</dbReference>
<dbReference type="Proteomes" id="UP000839911">
    <property type="component" value="Unassembled WGS sequence"/>
</dbReference>
<dbReference type="EMBL" id="AAHIDF010000001">
    <property type="protein sequence ID" value="EBW3626544.1"/>
    <property type="molecule type" value="Genomic_DNA"/>
</dbReference>
<evidence type="ECO:0000313" key="17">
    <source>
        <dbReference type="EMBL" id="KTZ10621.1"/>
    </source>
</evidence>
<dbReference type="Proteomes" id="UP000839914">
    <property type="component" value="Unassembled WGS sequence"/>
</dbReference>
<evidence type="ECO:0000313" key="8">
    <source>
        <dbReference type="EMBL" id="EBZ6921830.1"/>
    </source>
</evidence>
<reference evidence="5" key="4">
    <citation type="submission" date="2018-06" db="EMBL/GenBank/DDBJ databases">
        <authorList>
            <person name="Ashton P.M."/>
            <person name="Dallman T."/>
            <person name="Nair S."/>
            <person name="De Pinna E."/>
            <person name="Peters T."/>
            <person name="Grant K."/>
        </authorList>
    </citation>
    <scope>NUCLEOTIDE SEQUENCE [LARGE SCALE GENOMIC DNA]</scope>
    <source>
        <strain evidence="5">231108</strain>
        <strain evidence="10">265852</strain>
        <strain evidence="18">29290</strain>
        <strain evidence="7">356083</strain>
        <strain evidence="6">422529</strain>
        <strain evidence="19">425567</strain>
        <strain evidence="14">43916</strain>
        <strain evidence="4">488670</strain>
        <strain evidence="8">632340</strain>
        <strain evidence="12">86846</strain>
    </source>
</reference>
<evidence type="ECO:0000313" key="18">
    <source>
        <dbReference type="EMBL" id="MIT48660.1"/>
    </source>
</evidence>
<evidence type="ECO:0000313" key="15">
    <source>
        <dbReference type="EMBL" id="EDI6666735.1"/>
    </source>
</evidence>
<evidence type="ECO:0000313" key="5">
    <source>
        <dbReference type="EMBL" id="EBW3626544.1"/>
    </source>
</evidence>
<name>A0A0D6HLR9_SALTM</name>
<organism evidence="5">
    <name type="scientific">Salmonella typhimurium</name>
    <dbReference type="NCBI Taxonomy" id="90371"/>
    <lineage>
        <taxon>Bacteria</taxon>
        <taxon>Pseudomonadati</taxon>
        <taxon>Pseudomonadota</taxon>
        <taxon>Gammaproteobacteria</taxon>
        <taxon>Enterobacterales</taxon>
        <taxon>Enterobacteriaceae</taxon>
        <taxon>Salmonella</taxon>
    </lineage>
</organism>
<reference evidence="3 20" key="2">
    <citation type="journal article" date="2015" name="Genome Announc.">
        <title>Complete Genome Sequencing of a Multidrug-Resistant and Human-Invasive Salmonella enterica Serovar Typhimurium Strain of the Emerging Sequence Type 213 Genotype.</title>
        <authorList>
            <person name="Calva E."/>
            <person name="Silva C."/>
            <person name="Zaidi M.B."/>
            <person name="Sanchez-Flores A."/>
            <person name="Estrada K."/>
            <person name="Silva G.G."/>
            <person name="Soto-Jimenez L.M."/>
            <person name="Wiesner M."/>
            <person name="Fernandez-Mora M."/>
            <person name="Edwards R.A."/>
            <person name="Vinuesa P."/>
        </authorList>
    </citation>
    <scope>NUCLEOTIDE SEQUENCE [LARGE SCALE GENOMIC DNA]</scope>
    <source>
        <strain evidence="3 20">YU39</strain>
    </source>
</reference>
<dbReference type="PATRIC" id="fig|59201.122.peg.1271"/>
<evidence type="ECO:0000313" key="12">
    <source>
        <dbReference type="EMBL" id="ECV8759700.1"/>
    </source>
</evidence>
<evidence type="ECO:0000259" key="2">
    <source>
        <dbReference type="Pfam" id="PF09374"/>
    </source>
</evidence>
<evidence type="ECO:0000313" key="10">
    <source>
        <dbReference type="EMBL" id="ECF1542436.1"/>
    </source>
</evidence>
<reference evidence="16" key="7">
    <citation type="submission" date="2019-10" db="EMBL/GenBank/DDBJ databases">
        <authorList>
            <consortium name="NCBI Pathogen Detection Project"/>
        </authorList>
    </citation>
    <scope>NUCLEOTIDE SEQUENCE</scope>
    <source>
        <strain evidence="16">Salmonella enterica</strain>
    </source>
</reference>
<dbReference type="OMA" id="FDMYVNA"/>
<dbReference type="InterPro" id="IPR008565">
    <property type="entry name" value="TtsA-like_GH18_dom"/>
</dbReference>
<dbReference type="eggNOG" id="COG3926">
    <property type="taxonomic scope" value="Bacteria"/>
</dbReference>
<dbReference type="Pfam" id="PF05838">
    <property type="entry name" value="Glyco_hydro_108"/>
    <property type="match status" value="1"/>
</dbReference>
<evidence type="ECO:0000313" key="21">
    <source>
        <dbReference type="Proteomes" id="UP000054461"/>
    </source>
</evidence>
<dbReference type="EMBL" id="AAHIPE010000002">
    <property type="protein sequence ID" value="EBW5461240.1"/>
    <property type="molecule type" value="Genomic_DNA"/>
</dbReference>
<dbReference type="Proteomes" id="UP000839907">
    <property type="component" value="Unassembled WGS sequence"/>
</dbReference>
<dbReference type="Proteomes" id="UP000839595">
    <property type="component" value="Unassembled WGS sequence"/>
</dbReference>
<dbReference type="CDD" id="cd13926">
    <property type="entry name" value="N-acetylmuramidase_GH108"/>
    <property type="match status" value="1"/>
</dbReference>
<dbReference type="Proteomes" id="UP000885385">
    <property type="component" value="Unassembled WGS sequence"/>
</dbReference>
<feature type="domain" description="Peptidoglycan binding" evidence="2">
    <location>
        <begin position="91"/>
        <end position="176"/>
    </location>
</feature>
<proteinExistence type="predicted"/>
<dbReference type="Gene3D" id="1.20.141.10">
    <property type="entry name" value="Chitosanase, subunit A, domain 1"/>
    <property type="match status" value="1"/>
</dbReference>
<dbReference type="EMBL" id="AAMLUT010000023">
    <property type="protein sequence ID" value="EDI6666735.1"/>
    <property type="molecule type" value="Genomic_DNA"/>
</dbReference>
<reference evidence="16" key="3">
    <citation type="journal article" date="2018" name="Genome Biol.">
        <title>SKESA: strategic k-mer extension for scrupulous assemblies.</title>
        <authorList>
            <person name="Souvorov A."/>
            <person name="Agarwala R."/>
            <person name="Lipman D.J."/>
        </authorList>
    </citation>
    <scope>NUCLEOTIDE SEQUENCE</scope>
    <source>
        <strain evidence="16">Salmonella enterica</strain>
    </source>
</reference>
<dbReference type="EMBL" id="AAHRYM010000014">
    <property type="protein sequence ID" value="EBZ6921830.1"/>
    <property type="molecule type" value="Genomic_DNA"/>
</dbReference>
<dbReference type="SMR" id="A0A0D6HLR9"/>
<dbReference type="Proteomes" id="UP000054461">
    <property type="component" value="Unassembled WGS sequence"/>
</dbReference>
<evidence type="ECO:0000313" key="4">
    <source>
        <dbReference type="EMBL" id="EBU9273573.1"/>
    </source>
</evidence>
<dbReference type="EMBL" id="AALDNI010000001">
    <property type="protein sequence ID" value="ECY5339670.1"/>
    <property type="molecule type" value="Genomic_DNA"/>
</dbReference>
<dbReference type="EMBL" id="AAKUOT010000003">
    <property type="protein sequence ID" value="ECV8759700.1"/>
    <property type="molecule type" value="Genomic_DNA"/>
</dbReference>
<dbReference type="SUPFAM" id="SSF53955">
    <property type="entry name" value="Lysozyme-like"/>
    <property type="match status" value="1"/>
</dbReference>
<accession>A0A0F7J2W9</accession>
<dbReference type="GO" id="GO:0016787">
    <property type="term" value="F:hydrolase activity"/>
    <property type="evidence" value="ECO:0007669"/>
    <property type="project" value="UniProtKB-KW"/>
</dbReference>
<dbReference type="EMBL" id="AAHNIA010000009">
    <property type="protein sequence ID" value="EBY1701700.1"/>
    <property type="molecule type" value="Genomic_DNA"/>
</dbReference>
<dbReference type="Proteomes" id="UP000839616">
    <property type="component" value="Unassembled WGS sequence"/>
</dbReference>
<dbReference type="Proteomes" id="UP000839581">
    <property type="component" value="Unassembled WGS sequence"/>
</dbReference>
<evidence type="ECO:0000313" key="19">
    <source>
        <dbReference type="EMBL" id="MLP86720.1"/>
    </source>
</evidence>
<evidence type="ECO:0000313" key="16">
    <source>
        <dbReference type="EMBL" id="HAB0970083.1"/>
    </source>
</evidence>
<protein>
    <submittedName>
        <fullName evidence="12">Glycoside hydrolase family 108 protein</fullName>
    </submittedName>
    <submittedName>
        <fullName evidence="3">Putative phage lysozyme</fullName>
    </submittedName>
</protein>
<gene>
    <name evidence="12" type="ORF">AAB27_02205</name>
    <name evidence="18" type="ORF">AU613_07155</name>
    <name evidence="14" type="ORF">AVC05_00200</name>
    <name evidence="11" type="ORF">B1P38_15860</name>
    <name evidence="9" type="ORF">CE70_19970</name>
    <name evidence="15" type="ORF">CFF59_15935</name>
    <name evidence="17" type="ORF">DD95_14780</name>
    <name evidence="4" type="ORF">DMO92_16135</name>
    <name evidence="5" type="ORF">DPF41_00200</name>
    <name evidence="6" type="ORF">DPS76_02005</name>
    <name evidence="19" type="ORF">DRM14_15555</name>
    <name evidence="7" type="ORF">DU071_06995</name>
    <name evidence="10" type="ORF">E0935_04120</name>
    <name evidence="8" type="ORF">EER35_12725</name>
    <name evidence="13" type="ORF">F3R12_06740</name>
    <name evidence="16" type="ORF">GB466_05705</name>
    <name evidence="3" type="ORF">SE14_00017</name>
</gene>
<dbReference type="Pfam" id="PF09374">
    <property type="entry name" value="PG_binding_3"/>
    <property type="match status" value="1"/>
</dbReference>
<dbReference type="Proteomes" id="UP000338496">
    <property type="component" value="Unassembled WGS sequence"/>
</dbReference>
<evidence type="ECO:0000313" key="7">
    <source>
        <dbReference type="EMBL" id="EBY1701700.1"/>
    </source>
</evidence>
<dbReference type="Proteomes" id="UP000839915">
    <property type="component" value="Unassembled WGS sequence"/>
</dbReference>
<dbReference type="EMBL" id="AAKRET010000016">
    <property type="protein sequence ID" value="ECU8355036.1"/>
    <property type="molecule type" value="Genomic_DNA"/>
</dbReference>
<sequence>MNPIIDGIIALEGGYVFNPKDKGGATHWGITEATARAHGYAGDMRDLTHAEAYAILEEDYWIKPGFDVISTLSWPVSFELCDAAVNIGAYHPSAWLQRWLNVFNHEGKRYPDIHVDGNIGPRTLAALEHYLAWRGQEGEAVLVKALNCSQGTYYLNVAEKNHNNEQFIYGWIKNRVT</sequence>
<evidence type="ECO:0000313" key="20">
    <source>
        <dbReference type="Proteomes" id="UP000034636"/>
    </source>
</evidence>
<dbReference type="EMBL" id="AAKVET010000003">
    <property type="protein sequence ID" value="ECW0639564.1"/>
    <property type="molecule type" value="Genomic_DNA"/>
</dbReference>
<dbReference type="EMBL" id="RVDJ01000015">
    <property type="protein sequence ID" value="MLP86720.1"/>
    <property type="molecule type" value="Genomic_DNA"/>
</dbReference>
<keyword evidence="12" id="KW-0378">Hydrolase</keyword>
<evidence type="ECO:0000313" key="9">
    <source>
        <dbReference type="EMBL" id="ECE0297408.1"/>
    </source>
</evidence>
<evidence type="ECO:0000313" key="13">
    <source>
        <dbReference type="EMBL" id="ECW0639564.1"/>
    </source>
</evidence>
<dbReference type="Proteomes" id="UP000839908">
    <property type="component" value="Unassembled WGS sequence"/>
</dbReference>
<reference evidence="17 21" key="1">
    <citation type="submission" date="2014-09" db="EMBL/GenBank/DDBJ databases">
        <title>Salmonella Genotype and Phenotype Association.</title>
        <authorList>
            <person name="Chen Y."/>
            <person name="Folster J."/>
            <person name="Ayers S."/>
            <person name="Kabera C."/>
            <person name="Li C."/>
            <person name="Mukherjee S."/>
            <person name="Lam C."/>
            <person name="Zhao S."/>
            <person name="McDermott P."/>
        </authorList>
    </citation>
    <scope>NUCLEOTIDE SEQUENCE [LARGE SCALE GENOMIC DNA]</scope>
    <source>
        <strain evidence="17 21">CVM N32045</strain>
    </source>
</reference>
<dbReference type="InterPro" id="IPR018537">
    <property type="entry name" value="Peptidoglycan-bd_3"/>
</dbReference>
<evidence type="ECO:0000313" key="11">
    <source>
        <dbReference type="EMBL" id="ECU8355036.1"/>
    </source>
</evidence>
<dbReference type="Proteomes" id="UP000885258">
    <property type="component" value="Unassembled WGS sequence"/>
</dbReference>
<dbReference type="InterPro" id="IPR023346">
    <property type="entry name" value="Lysozyme-like_dom_sf"/>
</dbReference>
<feature type="domain" description="TtsA-like Glycoside hydrolase family 108" evidence="1">
    <location>
        <begin position="7"/>
        <end position="88"/>
    </location>
</feature>
<reference evidence="9 22" key="5">
    <citation type="submission" date="2018-07" db="EMBL/GenBank/DDBJ databases">
        <authorList>
            <consortium name="GenomeTrakr network: Whole genome sequencing for foodborne pathogen traceback"/>
        </authorList>
    </citation>
    <scope>NUCLEOTIDE SEQUENCE [LARGE SCALE GENOMIC DNA]</scope>
    <source>
        <strain evidence="13">AUSMDU00020735</strain>
        <strain evidence="9 22">VA_WGS-00080</strain>
    </source>
</reference>
<dbReference type="Proteomes" id="UP000839909">
    <property type="component" value="Unassembled WGS sequence"/>
</dbReference>
<dbReference type="EMBL" id="DAAFPQ010000003">
    <property type="protein sequence ID" value="HAB0970083.1"/>
    <property type="molecule type" value="Genomic_DNA"/>
</dbReference>
<dbReference type="Proteomes" id="UP000839617">
    <property type="component" value="Unassembled WGS sequence"/>
</dbReference>
<dbReference type="AlphaFoldDB" id="A0A0D6HLR9"/>
<evidence type="ECO:0000313" key="14">
    <source>
        <dbReference type="EMBL" id="ECY5339670.1"/>
    </source>
</evidence>
<dbReference type="KEGG" id="seni:CY43_00075"/>
<dbReference type="EMBL" id="AAIKGB010000003">
    <property type="protein sequence ID" value="ECF1542436.1"/>
    <property type="molecule type" value="Genomic_DNA"/>
</dbReference>